<evidence type="ECO:0000313" key="1">
    <source>
        <dbReference type="EMBL" id="WFR94139.1"/>
    </source>
</evidence>
<proteinExistence type="predicted"/>
<name>A0AAF1K244_9HYPH</name>
<dbReference type="EMBL" id="CP117255">
    <property type="protein sequence ID" value="WFR94139.1"/>
    <property type="molecule type" value="Genomic_DNA"/>
</dbReference>
<dbReference type="AlphaFoldDB" id="A0AAF1K244"/>
<dbReference type="RefSeq" id="WP_279619504.1">
    <property type="nucleotide sequence ID" value="NZ_CP117255.1"/>
</dbReference>
<dbReference type="KEGG" id="rtu:PR017_09785"/>
<sequence length="127" mass="14646">MLIHRIDKTGFVYTVCFTAIKHSGCEGQSNSMPLIRITFTSHEWDDDKRQSNLRKHGIDFEDAVLALREPHIEYRSDRQGEIRTVAICPDSGKLIAIVYTMRGEICRIISARAARTNEIREYHQNNP</sequence>
<gene>
    <name evidence="1" type="ORF">PR017_09785</name>
</gene>
<accession>A0AAF1K244</accession>
<protein>
    <submittedName>
        <fullName evidence="1">BrnT family toxin</fullName>
    </submittedName>
</protein>
<reference evidence="1 2" key="1">
    <citation type="journal article" date="2018" name="Sci. Rep.">
        <title>Rhizobium tumorigenes sp. nov., a novel plant tumorigenic bacterium isolated from cane gall tumors on thornless blackberry.</title>
        <authorList>
            <person name="Kuzmanovi N."/>
            <person name="Smalla K."/>
            <person name="Gronow S."/>
            <person name="PuBawska J."/>
        </authorList>
    </citation>
    <scope>NUCLEOTIDE SEQUENCE [LARGE SCALE GENOMIC DNA]</scope>
    <source>
        <strain evidence="1 2">1078</strain>
    </source>
</reference>
<evidence type="ECO:0000313" key="2">
    <source>
        <dbReference type="Proteomes" id="UP000249499"/>
    </source>
</evidence>
<reference evidence="2" key="2">
    <citation type="journal article" date="2023" name="MicrobiologyOpen">
        <title>Genomics of the tumorigenes clade of the family Rhizobiaceae and description of Rhizobium rhododendri sp. nov.</title>
        <authorList>
            <person name="Kuzmanovic N."/>
            <person name="diCenzo G.C."/>
            <person name="Bunk B."/>
            <person name="Sproeer C."/>
            <person name="Fruehling A."/>
            <person name="Neumann-Schaal M."/>
            <person name="Overmann J."/>
            <person name="Smalla K."/>
        </authorList>
    </citation>
    <scope>NUCLEOTIDE SEQUENCE [LARGE SCALE GENOMIC DNA]</scope>
    <source>
        <strain evidence="2">1078</strain>
    </source>
</reference>
<keyword evidence="2" id="KW-1185">Reference proteome</keyword>
<dbReference type="InterPro" id="IPR007460">
    <property type="entry name" value="BrnT_toxin"/>
</dbReference>
<dbReference type="InterPro" id="IPR038573">
    <property type="entry name" value="BrnT_sf"/>
</dbReference>
<dbReference type="Gene3D" id="3.10.450.530">
    <property type="entry name" value="Ribonuclease toxin, BrnT, of type II toxin-antitoxin system"/>
    <property type="match status" value="1"/>
</dbReference>
<dbReference type="Pfam" id="PF04365">
    <property type="entry name" value="BrnT_toxin"/>
    <property type="match status" value="1"/>
</dbReference>
<dbReference type="Proteomes" id="UP000249499">
    <property type="component" value="Chromosome"/>
</dbReference>
<organism evidence="1 2">
    <name type="scientific">Rhizobium tumorigenes</name>
    <dbReference type="NCBI Taxonomy" id="2041385"/>
    <lineage>
        <taxon>Bacteria</taxon>
        <taxon>Pseudomonadati</taxon>
        <taxon>Pseudomonadota</taxon>
        <taxon>Alphaproteobacteria</taxon>
        <taxon>Hyphomicrobiales</taxon>
        <taxon>Rhizobiaceae</taxon>
        <taxon>Rhizobium/Agrobacterium group</taxon>
        <taxon>Rhizobium</taxon>
    </lineage>
</organism>